<dbReference type="AlphaFoldDB" id="A0A194WA90"/>
<gene>
    <name evidence="1" type="ORF">VM1G_11861</name>
</gene>
<proteinExistence type="predicted"/>
<organism evidence="1 2">
    <name type="scientific">Cytospora mali</name>
    <name type="common">Apple Valsa canker fungus</name>
    <name type="synonym">Valsa mali</name>
    <dbReference type="NCBI Taxonomy" id="578113"/>
    <lineage>
        <taxon>Eukaryota</taxon>
        <taxon>Fungi</taxon>
        <taxon>Dikarya</taxon>
        <taxon>Ascomycota</taxon>
        <taxon>Pezizomycotina</taxon>
        <taxon>Sordariomycetes</taxon>
        <taxon>Sordariomycetidae</taxon>
        <taxon>Diaporthales</taxon>
        <taxon>Cytosporaceae</taxon>
        <taxon>Cytospora</taxon>
    </lineage>
</organism>
<accession>A0A194WA90</accession>
<keyword evidence="2" id="KW-1185">Reference proteome</keyword>
<evidence type="ECO:0000313" key="2">
    <source>
        <dbReference type="Proteomes" id="UP000078559"/>
    </source>
</evidence>
<dbReference type="Proteomes" id="UP000078559">
    <property type="component" value="Chromosome 9"/>
</dbReference>
<protein>
    <submittedName>
        <fullName evidence="1">Uncharacterized protein</fullName>
    </submittedName>
</protein>
<sequence length="70" mass="7537">MVNLPSNFSSISHLDLNALGLPGCLIKHLLQGLLFGDALGESRGICVDLLIHHNRSASQSSSLWVRKGVE</sequence>
<name>A0A194WA90_CYTMA</name>
<dbReference type="EMBL" id="CM003106">
    <property type="protein sequence ID" value="KUI73030.1"/>
    <property type="molecule type" value="Genomic_DNA"/>
</dbReference>
<reference evidence="1" key="1">
    <citation type="submission" date="2014-12" db="EMBL/GenBank/DDBJ databases">
        <title>Genome Sequence of Valsa Canker Pathogens Uncovers a Specific Adaption of Colonization on Woody Bark.</title>
        <authorList>
            <person name="Yin Z."/>
            <person name="Liu H."/>
            <person name="Gao X."/>
            <person name="Li Z."/>
            <person name="Song N."/>
            <person name="Ke X."/>
            <person name="Dai Q."/>
            <person name="Wu Y."/>
            <person name="Sun Y."/>
            <person name="Xu J.-R."/>
            <person name="Kang Z.K."/>
            <person name="Wang L."/>
            <person name="Huang L."/>
        </authorList>
    </citation>
    <scope>NUCLEOTIDE SEQUENCE [LARGE SCALE GENOMIC DNA]</scope>
    <source>
        <strain evidence="1">03-8</strain>
    </source>
</reference>
<evidence type="ECO:0000313" key="1">
    <source>
        <dbReference type="EMBL" id="KUI73030.1"/>
    </source>
</evidence>